<comment type="similarity">
    <text evidence="2 11">Belongs to the CDP-alcohol phosphatidyltransferase class-I family.</text>
</comment>
<name>A0A1H1XMP2_9MICC</name>
<proteinExistence type="inferred from homology"/>
<dbReference type="InterPro" id="IPR000462">
    <property type="entry name" value="CDP-OH_P_trans"/>
</dbReference>
<keyword evidence="10" id="KW-1208">Phospholipid metabolism</keyword>
<evidence type="ECO:0000256" key="12">
    <source>
        <dbReference type="SAM" id="MobiDB-lite"/>
    </source>
</evidence>
<feature type="region of interest" description="Disordered" evidence="12">
    <location>
        <begin position="1"/>
        <end position="29"/>
    </location>
</feature>
<dbReference type="Pfam" id="PF01066">
    <property type="entry name" value="CDP-OH_P_transf"/>
    <property type="match status" value="1"/>
</dbReference>
<keyword evidence="9" id="KW-0594">Phospholipid biosynthesis</keyword>
<feature type="transmembrane region" description="Helical" evidence="13">
    <location>
        <begin position="199"/>
        <end position="223"/>
    </location>
</feature>
<evidence type="ECO:0000256" key="7">
    <source>
        <dbReference type="ARBA" id="ARBA00023098"/>
    </source>
</evidence>
<keyword evidence="6 13" id="KW-1133">Transmembrane helix</keyword>
<evidence type="ECO:0000256" key="5">
    <source>
        <dbReference type="ARBA" id="ARBA00022692"/>
    </source>
</evidence>
<evidence type="ECO:0000256" key="6">
    <source>
        <dbReference type="ARBA" id="ARBA00022989"/>
    </source>
</evidence>
<dbReference type="PANTHER" id="PTHR14269">
    <property type="entry name" value="CDP-DIACYLGLYCEROL--GLYCEROL-3-PHOSPHATE 3-PHOSPHATIDYLTRANSFERASE-RELATED"/>
    <property type="match status" value="1"/>
</dbReference>
<dbReference type="Gene3D" id="1.20.120.1760">
    <property type="match status" value="1"/>
</dbReference>
<feature type="transmembrane region" description="Helical" evidence="13">
    <location>
        <begin position="82"/>
        <end position="102"/>
    </location>
</feature>
<evidence type="ECO:0000313" key="14">
    <source>
        <dbReference type="EMBL" id="SDT10462.1"/>
    </source>
</evidence>
<evidence type="ECO:0000256" key="1">
    <source>
        <dbReference type="ARBA" id="ARBA00004141"/>
    </source>
</evidence>
<dbReference type="GO" id="GO:0016020">
    <property type="term" value="C:membrane"/>
    <property type="evidence" value="ECO:0007669"/>
    <property type="project" value="UniProtKB-SubCell"/>
</dbReference>
<evidence type="ECO:0000256" key="2">
    <source>
        <dbReference type="ARBA" id="ARBA00010441"/>
    </source>
</evidence>
<feature type="transmembrane region" description="Helical" evidence="13">
    <location>
        <begin position="53"/>
        <end position="76"/>
    </location>
</feature>
<dbReference type="InterPro" id="IPR050324">
    <property type="entry name" value="CDP-alcohol_PTase-I"/>
</dbReference>
<dbReference type="PANTHER" id="PTHR14269:SF62">
    <property type="entry name" value="CDP-DIACYLGLYCEROL--GLYCEROL-3-PHOSPHATE 3-PHOSPHATIDYLTRANSFERASE 1, CHLOROPLASTIC"/>
    <property type="match status" value="1"/>
</dbReference>
<keyword evidence="5 13" id="KW-0812">Transmembrane</keyword>
<feature type="transmembrane region" description="Helical" evidence="13">
    <location>
        <begin position="123"/>
        <end position="148"/>
    </location>
</feature>
<keyword evidence="4 11" id="KW-0808">Transferase</keyword>
<dbReference type="GO" id="GO:0016780">
    <property type="term" value="F:phosphotransferase activity, for other substituted phosphate groups"/>
    <property type="evidence" value="ECO:0007669"/>
    <property type="project" value="InterPro"/>
</dbReference>
<keyword evidence="3" id="KW-0444">Lipid biosynthesis</keyword>
<keyword evidence="7" id="KW-0443">Lipid metabolism</keyword>
<comment type="subcellular location">
    <subcellularLocation>
        <location evidence="1">Membrane</location>
        <topology evidence="1">Multi-pass membrane protein</topology>
    </subcellularLocation>
</comment>
<protein>
    <submittedName>
        <fullName evidence="14">CDP-diacylglycerol--glycerol-3-phosphate 3-phosphatidyltransferase</fullName>
    </submittedName>
</protein>
<dbReference type="InterPro" id="IPR048254">
    <property type="entry name" value="CDP_ALCOHOL_P_TRANSF_CS"/>
</dbReference>
<dbReference type="InterPro" id="IPR043130">
    <property type="entry name" value="CDP-OH_PTrfase_TM_dom"/>
</dbReference>
<organism evidence="14 15">
    <name type="scientific">Pseudarthrobacter equi</name>
    <dbReference type="NCBI Taxonomy" id="728066"/>
    <lineage>
        <taxon>Bacteria</taxon>
        <taxon>Bacillati</taxon>
        <taxon>Actinomycetota</taxon>
        <taxon>Actinomycetes</taxon>
        <taxon>Micrococcales</taxon>
        <taxon>Micrococcaceae</taxon>
        <taxon>Pseudarthrobacter</taxon>
    </lineage>
</organism>
<keyword evidence="8 13" id="KW-0472">Membrane</keyword>
<sequence>MNISGHEVAGGSATAGRPLPGRDHAAGRQQEGGQVKFIGAGSRPDRPQVDHDIVFTIPNLLTVVRFMGVPLFIWLVLAQKEYGAGVVVLAVMACTDWVDGYVARRFDQASRLGRVLDPIADRLALLAVAVTLVIAGVVHWLYLAALVIPDAVLLALTLSLFRGHPDLPVSAVGKVRTGLLLLGTPMLVLSRLDTGFSHALFIAAWIVLGLGLVGHWIAAYNYVWAMLRKGRAQTTPDGGIS</sequence>
<dbReference type="AlphaFoldDB" id="A0A1H1XMP2"/>
<reference evidence="15" key="1">
    <citation type="submission" date="2016-10" db="EMBL/GenBank/DDBJ databases">
        <authorList>
            <person name="Varghese N."/>
            <person name="Submissions S."/>
        </authorList>
    </citation>
    <scope>NUCLEOTIDE SEQUENCE [LARGE SCALE GENOMIC DNA]</scope>
    <source>
        <strain evidence="15">IMMIB L-1606</strain>
    </source>
</reference>
<keyword evidence="15" id="KW-1185">Reference proteome</keyword>
<evidence type="ECO:0000256" key="9">
    <source>
        <dbReference type="ARBA" id="ARBA00023209"/>
    </source>
</evidence>
<evidence type="ECO:0000256" key="13">
    <source>
        <dbReference type="SAM" id="Phobius"/>
    </source>
</evidence>
<dbReference type="GO" id="GO:0046474">
    <property type="term" value="P:glycerophospholipid biosynthetic process"/>
    <property type="evidence" value="ECO:0007669"/>
    <property type="project" value="TreeGrafter"/>
</dbReference>
<evidence type="ECO:0000256" key="11">
    <source>
        <dbReference type="RuleBase" id="RU003750"/>
    </source>
</evidence>
<evidence type="ECO:0000256" key="8">
    <source>
        <dbReference type="ARBA" id="ARBA00023136"/>
    </source>
</evidence>
<dbReference type="Proteomes" id="UP000198751">
    <property type="component" value="Chromosome I"/>
</dbReference>
<accession>A0A1H1XMP2</accession>
<evidence type="ECO:0000313" key="15">
    <source>
        <dbReference type="Proteomes" id="UP000198751"/>
    </source>
</evidence>
<dbReference type="EMBL" id="LT629779">
    <property type="protein sequence ID" value="SDT10462.1"/>
    <property type="molecule type" value="Genomic_DNA"/>
</dbReference>
<evidence type="ECO:0000256" key="4">
    <source>
        <dbReference type="ARBA" id="ARBA00022679"/>
    </source>
</evidence>
<dbReference type="PROSITE" id="PS00379">
    <property type="entry name" value="CDP_ALCOHOL_P_TRANSF"/>
    <property type="match status" value="1"/>
</dbReference>
<evidence type="ECO:0000256" key="3">
    <source>
        <dbReference type="ARBA" id="ARBA00022516"/>
    </source>
</evidence>
<gene>
    <name evidence="14" type="ORF">SAMN04489743_1703</name>
</gene>
<evidence type="ECO:0000256" key="10">
    <source>
        <dbReference type="ARBA" id="ARBA00023264"/>
    </source>
</evidence>